<feature type="transmembrane region" description="Helical" evidence="1">
    <location>
        <begin position="175"/>
        <end position="196"/>
    </location>
</feature>
<dbReference type="Gene3D" id="1.10.167.10">
    <property type="entry name" value="Regulator of G-protein Signalling 4, domain 2"/>
    <property type="match status" value="1"/>
</dbReference>
<dbReference type="Proteomes" id="UP000717585">
    <property type="component" value="Unassembled WGS sequence"/>
</dbReference>
<dbReference type="InterPro" id="IPR044926">
    <property type="entry name" value="RGS_subdomain_2"/>
</dbReference>
<dbReference type="AlphaFoldDB" id="A0A8J6B6K6"/>
<dbReference type="InterPro" id="IPR016137">
    <property type="entry name" value="RGS"/>
</dbReference>
<organism evidence="3 4">
    <name type="scientific">Carpediemonas membranifera</name>
    <dbReference type="NCBI Taxonomy" id="201153"/>
    <lineage>
        <taxon>Eukaryota</taxon>
        <taxon>Metamonada</taxon>
        <taxon>Carpediemonas-like organisms</taxon>
        <taxon>Carpediemonas</taxon>
    </lineage>
</organism>
<dbReference type="EMBL" id="JAHDYR010000012">
    <property type="protein sequence ID" value="KAG9395329.1"/>
    <property type="molecule type" value="Genomic_DNA"/>
</dbReference>
<accession>A0A8J6B6K6</accession>
<comment type="caution">
    <text evidence="3">The sequence shown here is derived from an EMBL/GenBank/DDBJ whole genome shotgun (WGS) entry which is preliminary data.</text>
</comment>
<evidence type="ECO:0000313" key="4">
    <source>
        <dbReference type="Proteomes" id="UP000717585"/>
    </source>
</evidence>
<dbReference type="OrthoDB" id="196547at2759"/>
<dbReference type="SUPFAM" id="SSF48097">
    <property type="entry name" value="Regulator of G-protein signaling, RGS"/>
    <property type="match status" value="1"/>
</dbReference>
<reference evidence="3" key="1">
    <citation type="submission" date="2021-05" db="EMBL/GenBank/DDBJ databases">
        <title>A free-living protist that lacks canonical eukaryotic 1 DNA replication and segregation systems.</title>
        <authorList>
            <person name="Salas-Leiva D.E."/>
            <person name="Tromer E.C."/>
            <person name="Curtis B.A."/>
            <person name="Jerlstrom-Hultqvist J."/>
            <person name="Kolisko M."/>
            <person name="Yi Z."/>
            <person name="Salas-Leiva J.S."/>
            <person name="Gallot-Lavallee L."/>
            <person name="Kops G.J.P.L."/>
            <person name="Archibald J.M."/>
            <person name="Simpson A.G.B."/>
            <person name="Roger A.J."/>
        </authorList>
    </citation>
    <scope>NUCLEOTIDE SEQUENCE</scope>
    <source>
        <strain evidence="3">BICM</strain>
    </source>
</reference>
<dbReference type="InterPro" id="IPR036305">
    <property type="entry name" value="RGS_sf"/>
</dbReference>
<gene>
    <name evidence="3" type="ORF">J8273_0568</name>
</gene>
<feature type="domain" description="RGS" evidence="2">
    <location>
        <begin position="266"/>
        <end position="392"/>
    </location>
</feature>
<keyword evidence="1" id="KW-1133">Transmembrane helix</keyword>
<proteinExistence type="predicted"/>
<feature type="transmembrane region" description="Helical" evidence="1">
    <location>
        <begin position="203"/>
        <end position="221"/>
    </location>
</feature>
<protein>
    <recommendedName>
        <fullName evidence="2">RGS domain-containing protein</fullName>
    </recommendedName>
</protein>
<keyword evidence="1" id="KW-0472">Membrane</keyword>
<feature type="transmembrane region" description="Helical" evidence="1">
    <location>
        <begin position="241"/>
        <end position="263"/>
    </location>
</feature>
<dbReference type="Pfam" id="PF00615">
    <property type="entry name" value="RGS"/>
    <property type="match status" value="1"/>
</dbReference>
<feature type="transmembrane region" description="Helical" evidence="1">
    <location>
        <begin position="81"/>
        <end position="111"/>
    </location>
</feature>
<dbReference type="PROSITE" id="PS50132">
    <property type="entry name" value="RGS"/>
    <property type="match status" value="1"/>
</dbReference>
<keyword evidence="1" id="KW-0812">Transmembrane</keyword>
<evidence type="ECO:0000259" key="2">
    <source>
        <dbReference type="PROSITE" id="PS50132"/>
    </source>
</evidence>
<name>A0A8J6B6K6_9EUKA</name>
<keyword evidence="4" id="KW-1185">Reference proteome</keyword>
<feature type="transmembrane region" description="Helical" evidence="1">
    <location>
        <begin position="15"/>
        <end position="37"/>
    </location>
</feature>
<feature type="transmembrane region" description="Helical" evidence="1">
    <location>
        <begin position="44"/>
        <end position="61"/>
    </location>
</feature>
<feature type="transmembrane region" description="Helical" evidence="1">
    <location>
        <begin position="123"/>
        <end position="145"/>
    </location>
</feature>
<sequence length="448" mass="51042">MLFDFRLYIEYFADYGYIAADIICVALFFIFCPFIIVRRIRSPMMTVHVLCSSFYVFTAISDIIDRIQGDYIWPEQYPFTIFYYLSFVGTNMSVFAPFCVLPFLIISVFLSRRGWHLKGLDKFLPVIVVAIVAIAILISALILFVSPSSGFFGPLERRDYESIMMDRSFQTVSRFGRISVILAWGLLLMVTYLGNYPVLNTQMLHMFIAVLRLITLFAWPFSTDLATGEVDIHYIGFVFRLFISSTAPVANVVLLVTVPILVFPSTVGEILTTTTGCRALFEFLKLEYSEENLTFLFAIRHAIIAAGFDTFYTLKFLREVNATYLSEQSDQCVNLPSEISNPIRIAIDKATQPDVTPEFVEALFTPAIADVRAMLDGSCQRFVNTDQYAAFLRHLQIVEDLPQDHSVLGMILQWITQRDRTLITPLVLKQLPDEYAWMVKNSGSVGMF</sequence>
<evidence type="ECO:0000313" key="3">
    <source>
        <dbReference type="EMBL" id="KAG9395329.1"/>
    </source>
</evidence>
<evidence type="ECO:0000256" key="1">
    <source>
        <dbReference type="SAM" id="Phobius"/>
    </source>
</evidence>